<organism evidence="3 4">
    <name type="scientific">Marinomonas profundimaris</name>
    <dbReference type="NCBI Taxonomy" id="1208321"/>
    <lineage>
        <taxon>Bacteria</taxon>
        <taxon>Pseudomonadati</taxon>
        <taxon>Pseudomonadota</taxon>
        <taxon>Gammaproteobacteria</taxon>
        <taxon>Oceanospirillales</taxon>
        <taxon>Oceanospirillaceae</taxon>
        <taxon>Marinomonas</taxon>
    </lineage>
</organism>
<dbReference type="Pfam" id="PF04955">
    <property type="entry name" value="HupE_UreJ"/>
    <property type="match status" value="1"/>
</dbReference>
<feature type="signal peptide" evidence="2">
    <location>
        <begin position="1"/>
        <end position="23"/>
    </location>
</feature>
<keyword evidence="1" id="KW-0812">Transmembrane</keyword>
<comment type="caution">
    <text evidence="3">The sequence shown here is derived from an EMBL/GenBank/DDBJ whole genome shotgun (WGS) entry which is preliminary data.</text>
</comment>
<feature type="transmembrane region" description="Helical" evidence="1">
    <location>
        <begin position="65"/>
        <end position="85"/>
    </location>
</feature>
<dbReference type="RefSeq" id="WP_024024537.1">
    <property type="nucleotide sequence ID" value="NZ_AYOZ01000034.1"/>
</dbReference>
<evidence type="ECO:0000313" key="4">
    <source>
        <dbReference type="Proteomes" id="UP000018857"/>
    </source>
</evidence>
<keyword evidence="4" id="KW-1185">Reference proteome</keyword>
<feature type="transmembrane region" description="Helical" evidence="1">
    <location>
        <begin position="39"/>
        <end position="58"/>
    </location>
</feature>
<dbReference type="OrthoDB" id="9808192at2"/>
<feature type="transmembrane region" description="Helical" evidence="1">
    <location>
        <begin position="144"/>
        <end position="164"/>
    </location>
</feature>
<proteinExistence type="predicted"/>
<name>W1RQ41_9GAMM</name>
<dbReference type="InterPro" id="IPR007038">
    <property type="entry name" value="HupE_UreJ"/>
</dbReference>
<dbReference type="Proteomes" id="UP000018857">
    <property type="component" value="Unassembled WGS sequence"/>
</dbReference>
<evidence type="ECO:0000256" key="1">
    <source>
        <dbReference type="SAM" id="Phobius"/>
    </source>
</evidence>
<dbReference type="PATRIC" id="fig|1208321.3.peg.2455"/>
<dbReference type="AlphaFoldDB" id="W1RQ41"/>
<feature type="transmembrane region" description="Helical" evidence="1">
    <location>
        <begin position="91"/>
        <end position="110"/>
    </location>
</feature>
<feature type="chain" id="PRO_5004808537" evidence="2">
    <location>
        <begin position="24"/>
        <end position="190"/>
    </location>
</feature>
<dbReference type="EMBL" id="AYOZ01000034">
    <property type="protein sequence ID" value="ETI59136.1"/>
    <property type="molecule type" value="Genomic_DNA"/>
</dbReference>
<feature type="transmembrane region" description="Helical" evidence="1">
    <location>
        <begin position="115"/>
        <end position="132"/>
    </location>
</feature>
<accession>W1RQ41</accession>
<keyword evidence="2" id="KW-0732">Signal</keyword>
<dbReference type="PIRSF" id="PIRSF016919">
    <property type="entry name" value="HupE_UreJ"/>
    <property type="match status" value="1"/>
</dbReference>
<gene>
    <name evidence="3" type="ORF">D104_12375</name>
</gene>
<dbReference type="eggNOG" id="COG2370">
    <property type="taxonomic scope" value="Bacteria"/>
</dbReference>
<sequence>MRLSIVRILSSSVFLLASGVALAHPSHEHSSSFMAGFDHPIGGVDHLLAMLAIGLWAASLGGRALWAIPTAFVMTMLAGGAFAVAGFSVPFVEQGIVLSVIVLGALVLFAKRLPVMACVVIAASFALFHGVAHGMEMPLNADGLHYALGFAAATVALHLMGVGLGLLATPLMTRIGGSVIAVMGLLLVVA</sequence>
<evidence type="ECO:0000256" key="2">
    <source>
        <dbReference type="SAM" id="SignalP"/>
    </source>
</evidence>
<reference evidence="3 4" key="1">
    <citation type="journal article" date="2014" name="Genome Announc.">
        <title>Draft Genome Sequence of Marinomonas sp. Strain D104, a Polycyclic Aromatic Hydrocarbon-Degrading Bacterium from the Deep-Sea Sediment of the Arctic Ocean.</title>
        <authorList>
            <person name="Dong C."/>
            <person name="Bai X."/>
            <person name="Lai Q."/>
            <person name="Xie Y."/>
            <person name="Chen X."/>
            <person name="Shao Z."/>
        </authorList>
    </citation>
    <scope>NUCLEOTIDE SEQUENCE [LARGE SCALE GENOMIC DNA]</scope>
    <source>
        <strain evidence="3 4">D104</strain>
    </source>
</reference>
<protein>
    <submittedName>
        <fullName evidence="3">Protein hupE</fullName>
    </submittedName>
</protein>
<dbReference type="STRING" id="1208321.D104_12375"/>
<evidence type="ECO:0000313" key="3">
    <source>
        <dbReference type="EMBL" id="ETI59136.1"/>
    </source>
</evidence>
<keyword evidence="1" id="KW-1133">Transmembrane helix</keyword>
<keyword evidence="1" id="KW-0472">Membrane</keyword>